<name>A0A0V1DS44_TRIPS</name>
<gene>
    <name evidence="1" type="ORF">T4A_13551</name>
</gene>
<organism evidence="1 2">
    <name type="scientific">Trichinella pseudospiralis</name>
    <name type="common">Parasitic roundworm</name>
    <dbReference type="NCBI Taxonomy" id="6337"/>
    <lineage>
        <taxon>Eukaryota</taxon>
        <taxon>Metazoa</taxon>
        <taxon>Ecdysozoa</taxon>
        <taxon>Nematoda</taxon>
        <taxon>Enoplea</taxon>
        <taxon>Dorylaimia</taxon>
        <taxon>Trichinellida</taxon>
        <taxon>Trichinellidae</taxon>
        <taxon>Trichinella</taxon>
    </lineage>
</organism>
<sequence>MYNEKFKGNLFHNYLIFWVIFHKTSRSIVQKISKISRIRYFF</sequence>
<dbReference type="Proteomes" id="UP000054632">
    <property type="component" value="Unassembled WGS sequence"/>
</dbReference>
<comment type="caution">
    <text evidence="1">The sequence shown here is derived from an EMBL/GenBank/DDBJ whole genome shotgun (WGS) entry which is preliminary data.</text>
</comment>
<evidence type="ECO:0000313" key="2">
    <source>
        <dbReference type="Proteomes" id="UP000054632"/>
    </source>
</evidence>
<accession>A0A0V1DS44</accession>
<proteinExistence type="predicted"/>
<dbReference type="AlphaFoldDB" id="A0A0V1DS44"/>
<reference evidence="1 2" key="1">
    <citation type="submission" date="2015-01" db="EMBL/GenBank/DDBJ databases">
        <title>Evolution of Trichinella species and genotypes.</title>
        <authorList>
            <person name="Korhonen P.K."/>
            <person name="Edoardo P."/>
            <person name="Giuseppe L.R."/>
            <person name="Gasser R.B."/>
        </authorList>
    </citation>
    <scope>NUCLEOTIDE SEQUENCE [LARGE SCALE GENOMIC DNA]</scope>
    <source>
        <strain evidence="1">ISS13</strain>
    </source>
</reference>
<protein>
    <submittedName>
        <fullName evidence="1">Uncharacterized protein</fullName>
    </submittedName>
</protein>
<dbReference type="EMBL" id="JYDR01000661">
    <property type="protein sequence ID" value="KRY64086.1"/>
    <property type="molecule type" value="Genomic_DNA"/>
</dbReference>
<evidence type="ECO:0000313" key="1">
    <source>
        <dbReference type="EMBL" id="KRY64086.1"/>
    </source>
</evidence>